<accession>A0A4Y8K0U3</accession>
<evidence type="ECO:0000256" key="1">
    <source>
        <dbReference type="SAM" id="MobiDB-lite"/>
    </source>
</evidence>
<feature type="compositionally biased region" description="Low complexity" evidence="1">
    <location>
        <begin position="280"/>
        <end position="304"/>
    </location>
</feature>
<protein>
    <submittedName>
        <fullName evidence="3">Alpha/beta hydrolase</fullName>
    </submittedName>
</protein>
<feature type="region of interest" description="Disordered" evidence="1">
    <location>
        <begin position="274"/>
        <end position="322"/>
    </location>
</feature>
<dbReference type="Gene3D" id="3.40.50.1820">
    <property type="entry name" value="alpha/beta hydrolase"/>
    <property type="match status" value="1"/>
</dbReference>
<dbReference type="GO" id="GO:0016787">
    <property type="term" value="F:hydrolase activity"/>
    <property type="evidence" value="ECO:0007669"/>
    <property type="project" value="UniProtKB-KW"/>
</dbReference>
<dbReference type="PRINTS" id="PR00111">
    <property type="entry name" value="ABHYDROLASE"/>
</dbReference>
<evidence type="ECO:0000313" key="3">
    <source>
        <dbReference type="EMBL" id="TFD33905.1"/>
    </source>
</evidence>
<reference evidence="3 4" key="1">
    <citation type="submission" date="2019-03" db="EMBL/GenBank/DDBJ databases">
        <title>Genomics of glacier-inhabiting Cryobacterium strains.</title>
        <authorList>
            <person name="Liu Q."/>
            <person name="Xin Y.-H."/>
        </authorList>
    </citation>
    <scope>NUCLEOTIDE SEQUENCE [LARGE SCALE GENOMIC DNA]</scope>
    <source>
        <strain evidence="3 4">TMT1-51</strain>
    </source>
</reference>
<dbReference type="EMBL" id="SOHA01000002">
    <property type="protein sequence ID" value="TFD33905.1"/>
    <property type="molecule type" value="Genomic_DNA"/>
</dbReference>
<dbReference type="InterPro" id="IPR029058">
    <property type="entry name" value="AB_hydrolase_fold"/>
</dbReference>
<proteinExistence type="predicted"/>
<evidence type="ECO:0000259" key="2">
    <source>
        <dbReference type="Pfam" id="PF00561"/>
    </source>
</evidence>
<dbReference type="Proteomes" id="UP000297472">
    <property type="component" value="Unassembled WGS sequence"/>
</dbReference>
<sequence length="322" mass="35116">MNWWAALSERLGRRRPPLLHIATDEGTGPVVILVHGIASSSETFRELVPLLVPRHRVIAVDILGFGESPIPAGCEYRLEDHVDSLAATIRALKLREPFILVGHSLGSLIAARMAALPRTRASRRTQVSRVVLVGPPVYLSPNDIGDRWVRARVSTYLRAYDFLRLNKEFTLANAAIIARLLPKGIFELTERNWTPFVKSLEHCIESQTVVSDIATLRVPVDVVYGTLDAFIAAGTMTVIERMRHVTMHRVEANDHLIRPRLARALARVIDTDTGAEADTGAGPEAGSASEAAASVAPPGAAPVARLGRWTHAPSEEPTEPSP</sequence>
<organism evidence="3 4">
    <name type="scientific">Cryobacterium cryoconiti</name>
    <dbReference type="NCBI Taxonomy" id="1259239"/>
    <lineage>
        <taxon>Bacteria</taxon>
        <taxon>Bacillati</taxon>
        <taxon>Actinomycetota</taxon>
        <taxon>Actinomycetes</taxon>
        <taxon>Micrococcales</taxon>
        <taxon>Microbacteriaceae</taxon>
        <taxon>Cryobacterium</taxon>
    </lineage>
</organism>
<dbReference type="PANTHER" id="PTHR43798">
    <property type="entry name" value="MONOACYLGLYCEROL LIPASE"/>
    <property type="match status" value="1"/>
</dbReference>
<dbReference type="AlphaFoldDB" id="A0A4Y8K0U3"/>
<evidence type="ECO:0000313" key="4">
    <source>
        <dbReference type="Proteomes" id="UP000297472"/>
    </source>
</evidence>
<feature type="domain" description="AB hydrolase-1" evidence="2">
    <location>
        <begin position="29"/>
        <end position="171"/>
    </location>
</feature>
<dbReference type="RefSeq" id="WP_134422585.1">
    <property type="nucleotide sequence ID" value="NZ_SOHA01000002.1"/>
</dbReference>
<dbReference type="InterPro" id="IPR000073">
    <property type="entry name" value="AB_hydrolase_1"/>
</dbReference>
<dbReference type="Pfam" id="PF00561">
    <property type="entry name" value="Abhydrolase_1"/>
    <property type="match status" value="1"/>
</dbReference>
<gene>
    <name evidence="3" type="ORF">E3T49_00850</name>
</gene>
<dbReference type="InterPro" id="IPR050266">
    <property type="entry name" value="AB_hydrolase_sf"/>
</dbReference>
<keyword evidence="3" id="KW-0378">Hydrolase</keyword>
<dbReference type="OrthoDB" id="9769541at2"/>
<keyword evidence="4" id="KW-1185">Reference proteome</keyword>
<dbReference type="SUPFAM" id="SSF53474">
    <property type="entry name" value="alpha/beta-Hydrolases"/>
    <property type="match status" value="1"/>
</dbReference>
<comment type="caution">
    <text evidence="3">The sequence shown here is derived from an EMBL/GenBank/DDBJ whole genome shotgun (WGS) entry which is preliminary data.</text>
</comment>
<name>A0A4Y8K0U3_9MICO</name>